<gene>
    <name evidence="1" type="ORF">BDU57DRAFT_551381</name>
</gene>
<proteinExistence type="predicted"/>
<protein>
    <submittedName>
        <fullName evidence="1">Uncharacterized protein</fullName>
    </submittedName>
</protein>
<name>A0A6A5QEC3_AMPQU</name>
<evidence type="ECO:0000313" key="1">
    <source>
        <dbReference type="EMBL" id="KAF1912547.1"/>
    </source>
</evidence>
<sequence length="233" mass="26903">MARRPPDGSTDISTPDASRVWPYLYFLPAEIKNQIYTYVFASITYKIVRKKGHKKTRIYLSRHSQSRYNRQRFALLYTCRQIYGETKALPVTLGTFKFTSMVAFLNSAVYEDFALGPQGWGTKEIRNLHLRTVKADLPSLLAFLKLLPKNEVEDAMPGLRYVILDFRGKLDRTGGFVVPKMENIGYDVPCATNGPDREPLRRLVTWFKKGNRVQIEWRFTEDHEGGQTWTGNV</sequence>
<dbReference type="AlphaFoldDB" id="A0A6A5QEC3"/>
<dbReference type="Proteomes" id="UP000800096">
    <property type="component" value="Unassembled WGS sequence"/>
</dbReference>
<keyword evidence="2" id="KW-1185">Reference proteome</keyword>
<dbReference type="PANTHER" id="PTHR38790">
    <property type="entry name" value="2EXR DOMAIN-CONTAINING PROTEIN-RELATED"/>
    <property type="match status" value="1"/>
</dbReference>
<accession>A0A6A5QEC3</accession>
<dbReference type="EMBL" id="ML979140">
    <property type="protein sequence ID" value="KAF1912547.1"/>
    <property type="molecule type" value="Genomic_DNA"/>
</dbReference>
<dbReference type="OrthoDB" id="3659303at2759"/>
<evidence type="ECO:0000313" key="2">
    <source>
        <dbReference type="Proteomes" id="UP000800096"/>
    </source>
</evidence>
<organism evidence="1 2">
    <name type="scientific">Ampelomyces quisqualis</name>
    <name type="common">Powdery mildew agent</name>
    <dbReference type="NCBI Taxonomy" id="50730"/>
    <lineage>
        <taxon>Eukaryota</taxon>
        <taxon>Fungi</taxon>
        <taxon>Dikarya</taxon>
        <taxon>Ascomycota</taxon>
        <taxon>Pezizomycotina</taxon>
        <taxon>Dothideomycetes</taxon>
        <taxon>Pleosporomycetidae</taxon>
        <taxon>Pleosporales</taxon>
        <taxon>Pleosporineae</taxon>
        <taxon>Phaeosphaeriaceae</taxon>
        <taxon>Ampelomyces</taxon>
    </lineage>
</organism>
<reference evidence="1" key="1">
    <citation type="journal article" date="2020" name="Stud. Mycol.">
        <title>101 Dothideomycetes genomes: a test case for predicting lifestyles and emergence of pathogens.</title>
        <authorList>
            <person name="Haridas S."/>
            <person name="Albert R."/>
            <person name="Binder M."/>
            <person name="Bloem J."/>
            <person name="Labutti K."/>
            <person name="Salamov A."/>
            <person name="Andreopoulos B."/>
            <person name="Baker S."/>
            <person name="Barry K."/>
            <person name="Bills G."/>
            <person name="Bluhm B."/>
            <person name="Cannon C."/>
            <person name="Castanera R."/>
            <person name="Culley D."/>
            <person name="Daum C."/>
            <person name="Ezra D."/>
            <person name="Gonzalez J."/>
            <person name="Henrissat B."/>
            <person name="Kuo A."/>
            <person name="Liang C."/>
            <person name="Lipzen A."/>
            <person name="Lutzoni F."/>
            <person name="Magnuson J."/>
            <person name="Mondo S."/>
            <person name="Nolan M."/>
            <person name="Ohm R."/>
            <person name="Pangilinan J."/>
            <person name="Park H.-J."/>
            <person name="Ramirez L."/>
            <person name="Alfaro M."/>
            <person name="Sun H."/>
            <person name="Tritt A."/>
            <person name="Yoshinaga Y."/>
            <person name="Zwiers L.-H."/>
            <person name="Turgeon B."/>
            <person name="Goodwin S."/>
            <person name="Spatafora J."/>
            <person name="Crous P."/>
            <person name="Grigoriev I."/>
        </authorList>
    </citation>
    <scope>NUCLEOTIDE SEQUENCE</scope>
    <source>
        <strain evidence="1">HMLAC05119</strain>
    </source>
</reference>
<dbReference type="PANTHER" id="PTHR38790:SF4">
    <property type="entry name" value="2EXR DOMAIN-CONTAINING PROTEIN"/>
    <property type="match status" value="1"/>
</dbReference>